<evidence type="ECO:0000313" key="2">
    <source>
        <dbReference type="Proteomes" id="UP000741360"/>
    </source>
</evidence>
<sequence length="248" mass="28212">MGLFDFLRREQKEIIYDDNPPYTKERISQLMLPFLSSVVLVQSESHDSACLTLASCALVRTIIAKNIAEHHGLHHSRDSQLIGDLTAKRISTWCVCYSAHPHKEKIMQYCRDNGILFLESSPHSVRYVSKGNFLASALNRVVPFVVDVVLLLDSGVSITTGEGEKLLQNAMLEFFDQDVGLVLGRNRSGALFRSRCLQKPLNEDRRRYRHPAFSVGEAEDFAAFLHILEDGIEAYGYKVRYIDYLKFL</sequence>
<gene>
    <name evidence="1" type="ORF">HYY65_02190</name>
</gene>
<dbReference type="AlphaFoldDB" id="A0A932LZ88"/>
<evidence type="ECO:0000313" key="1">
    <source>
        <dbReference type="EMBL" id="MBI3013882.1"/>
    </source>
</evidence>
<name>A0A932LZ88_UNCTE</name>
<protein>
    <submittedName>
        <fullName evidence="1">Uncharacterized protein</fullName>
    </submittedName>
</protein>
<comment type="caution">
    <text evidence="1">The sequence shown here is derived from an EMBL/GenBank/DDBJ whole genome shotgun (WGS) entry which is preliminary data.</text>
</comment>
<reference evidence="1" key="1">
    <citation type="submission" date="2020-07" db="EMBL/GenBank/DDBJ databases">
        <title>Huge and variable diversity of episymbiotic CPR bacteria and DPANN archaea in groundwater ecosystems.</title>
        <authorList>
            <person name="He C.Y."/>
            <person name="Keren R."/>
            <person name="Whittaker M."/>
            <person name="Farag I.F."/>
            <person name="Doudna J."/>
            <person name="Cate J.H.D."/>
            <person name="Banfield J.F."/>
        </authorList>
    </citation>
    <scope>NUCLEOTIDE SEQUENCE</scope>
    <source>
        <strain evidence="1">NC_groundwater_717_Ag_S-0.2um_59_8</strain>
    </source>
</reference>
<dbReference type="Proteomes" id="UP000741360">
    <property type="component" value="Unassembled WGS sequence"/>
</dbReference>
<dbReference type="EMBL" id="JACPSX010000038">
    <property type="protein sequence ID" value="MBI3013882.1"/>
    <property type="molecule type" value="Genomic_DNA"/>
</dbReference>
<accession>A0A932LZ88</accession>
<proteinExistence type="predicted"/>
<organism evidence="1 2">
    <name type="scientific">Tectimicrobiota bacterium</name>
    <dbReference type="NCBI Taxonomy" id="2528274"/>
    <lineage>
        <taxon>Bacteria</taxon>
        <taxon>Pseudomonadati</taxon>
        <taxon>Nitrospinota/Tectimicrobiota group</taxon>
        <taxon>Candidatus Tectimicrobiota</taxon>
    </lineage>
</organism>